<accession>A0ABS9EA32</accession>
<organism evidence="2 3">
    <name type="scientific">Maritalea mediterranea</name>
    <dbReference type="NCBI Taxonomy" id="2909667"/>
    <lineage>
        <taxon>Bacteria</taxon>
        <taxon>Pseudomonadati</taxon>
        <taxon>Pseudomonadota</taxon>
        <taxon>Alphaproteobacteria</taxon>
        <taxon>Hyphomicrobiales</taxon>
        <taxon>Devosiaceae</taxon>
        <taxon>Maritalea</taxon>
    </lineage>
</organism>
<gene>
    <name evidence="2" type="ORF">L1I42_14725</name>
</gene>
<keyword evidence="1" id="KW-0472">Membrane</keyword>
<evidence type="ECO:0000256" key="1">
    <source>
        <dbReference type="SAM" id="Phobius"/>
    </source>
</evidence>
<keyword evidence="3" id="KW-1185">Reference proteome</keyword>
<dbReference type="Proteomes" id="UP001201217">
    <property type="component" value="Unassembled WGS sequence"/>
</dbReference>
<evidence type="ECO:0000313" key="3">
    <source>
        <dbReference type="Proteomes" id="UP001201217"/>
    </source>
</evidence>
<name>A0ABS9EA32_9HYPH</name>
<sequence length="89" mass="9995">MKFRHYFLFVLLLAASLICFWALAHIILGVPFPFFHFDTIIFFEGMVECVAFGLFWIALIASNLSNGEGESSANNMLAAMSLVALFGRR</sequence>
<comment type="caution">
    <text evidence="2">The sequence shown here is derived from an EMBL/GenBank/DDBJ whole genome shotgun (WGS) entry which is preliminary data.</text>
</comment>
<dbReference type="EMBL" id="JAKGTI010000003">
    <property type="protein sequence ID" value="MCF4099747.1"/>
    <property type="molecule type" value="Genomic_DNA"/>
</dbReference>
<dbReference type="RefSeq" id="WP_236115438.1">
    <property type="nucleotide sequence ID" value="NZ_JAKGTI010000003.1"/>
</dbReference>
<reference evidence="2 3" key="1">
    <citation type="submission" date="2022-01" db="EMBL/GenBank/DDBJ databases">
        <title>Maritalea mediterranea sp. nov., isolated from marine plastic residues from the Malva-rosa beach (Valencia, Spain).</title>
        <authorList>
            <person name="Vidal-Verdu A."/>
            <person name="Molina-Menor E."/>
            <person name="Pascual J."/>
            <person name="Pereto J."/>
            <person name="Porcar M."/>
        </authorList>
    </citation>
    <scope>NUCLEOTIDE SEQUENCE [LARGE SCALE GENOMIC DNA]</scope>
    <source>
        <strain evidence="2 3">P4.10X</strain>
    </source>
</reference>
<evidence type="ECO:0008006" key="4">
    <source>
        <dbReference type="Google" id="ProtNLM"/>
    </source>
</evidence>
<feature type="transmembrane region" description="Helical" evidence="1">
    <location>
        <begin position="40"/>
        <end position="61"/>
    </location>
</feature>
<keyword evidence="1" id="KW-1133">Transmembrane helix</keyword>
<protein>
    <recommendedName>
        <fullName evidence="4">DUF1345 domain-containing protein</fullName>
    </recommendedName>
</protein>
<proteinExistence type="predicted"/>
<evidence type="ECO:0000313" key="2">
    <source>
        <dbReference type="EMBL" id="MCF4099747.1"/>
    </source>
</evidence>
<keyword evidence="1" id="KW-0812">Transmembrane</keyword>